<dbReference type="InterPro" id="IPR029069">
    <property type="entry name" value="HotDog_dom_sf"/>
</dbReference>
<dbReference type="Gene3D" id="3.10.129.10">
    <property type="entry name" value="Hotdog Thioesterase"/>
    <property type="match status" value="1"/>
</dbReference>
<evidence type="ECO:0000259" key="3">
    <source>
        <dbReference type="Pfam" id="PF03061"/>
    </source>
</evidence>
<sequence length="153" mass="16457">MSEENLNVYELMNKLAQTAQERALTAEEVALFKSHNSGLGALLGIEFTAVSKSEVRAQLEVKPQHHQPWGVANGGLYCSIGESVGSIASFINAAAPVVGVNNSTDFLRPVSEGLIEAVATPVYVGRRTHVWCIEMHHAGKLVARTSLRTMITG</sequence>
<dbReference type="NCBIfam" id="TIGR00369">
    <property type="entry name" value="unchar_dom_1"/>
    <property type="match status" value="1"/>
</dbReference>
<feature type="domain" description="Thioesterase" evidence="3">
    <location>
        <begin position="70"/>
        <end position="139"/>
    </location>
</feature>
<reference evidence="4 5" key="1">
    <citation type="submission" date="2017-09" db="EMBL/GenBank/DDBJ databases">
        <title>Draft Genome Sequence of Corynebacterium accolens AH4003.</title>
        <authorList>
            <person name="Chen Y."/>
            <person name="Oosthuysen W.F."/>
            <person name="Kelley S."/>
            <person name="Horswill A."/>
        </authorList>
    </citation>
    <scope>NUCLEOTIDE SEQUENCE [LARGE SCALE GENOMIC DNA]</scope>
    <source>
        <strain evidence="4 5">AH4003</strain>
    </source>
</reference>
<gene>
    <name evidence="4" type="ORF">COM45_01590</name>
</gene>
<proteinExistence type="inferred from homology"/>
<dbReference type="CDD" id="cd03443">
    <property type="entry name" value="PaaI_thioesterase"/>
    <property type="match status" value="1"/>
</dbReference>
<dbReference type="Proteomes" id="UP000218690">
    <property type="component" value="Unassembled WGS sequence"/>
</dbReference>
<organism evidence="4 5">
    <name type="scientific">Corynebacterium accolens</name>
    <dbReference type="NCBI Taxonomy" id="38284"/>
    <lineage>
        <taxon>Bacteria</taxon>
        <taxon>Bacillati</taxon>
        <taxon>Actinomycetota</taxon>
        <taxon>Actinomycetes</taxon>
        <taxon>Mycobacteriales</taxon>
        <taxon>Corynebacteriaceae</taxon>
        <taxon>Corynebacterium</taxon>
    </lineage>
</organism>
<name>A0A2A4AMV0_9CORY</name>
<dbReference type="EMBL" id="NWBP01000004">
    <property type="protein sequence ID" value="PCC83819.1"/>
    <property type="molecule type" value="Genomic_DNA"/>
</dbReference>
<dbReference type="PANTHER" id="PTHR43240">
    <property type="entry name" value="1,4-DIHYDROXY-2-NAPHTHOYL-COA THIOESTERASE 1"/>
    <property type="match status" value="1"/>
</dbReference>
<protein>
    <submittedName>
        <fullName evidence="4">Thioesterase</fullName>
    </submittedName>
</protein>
<dbReference type="InterPro" id="IPR003736">
    <property type="entry name" value="PAAI_dom"/>
</dbReference>
<dbReference type="GO" id="GO:0005829">
    <property type="term" value="C:cytosol"/>
    <property type="evidence" value="ECO:0007669"/>
    <property type="project" value="TreeGrafter"/>
</dbReference>
<keyword evidence="2" id="KW-0378">Hydrolase</keyword>
<comment type="similarity">
    <text evidence="1">Belongs to the thioesterase PaaI family.</text>
</comment>
<evidence type="ECO:0000313" key="4">
    <source>
        <dbReference type="EMBL" id="PCC83819.1"/>
    </source>
</evidence>
<dbReference type="InterPro" id="IPR006683">
    <property type="entry name" value="Thioestr_dom"/>
</dbReference>
<dbReference type="SUPFAM" id="SSF54637">
    <property type="entry name" value="Thioesterase/thiol ester dehydrase-isomerase"/>
    <property type="match status" value="1"/>
</dbReference>
<dbReference type="GO" id="GO:0061522">
    <property type="term" value="F:1,4-dihydroxy-2-naphthoyl-CoA thioesterase activity"/>
    <property type="evidence" value="ECO:0007669"/>
    <property type="project" value="TreeGrafter"/>
</dbReference>
<comment type="caution">
    <text evidence="4">The sequence shown here is derived from an EMBL/GenBank/DDBJ whole genome shotgun (WGS) entry which is preliminary data.</text>
</comment>
<dbReference type="Pfam" id="PF03061">
    <property type="entry name" value="4HBT"/>
    <property type="match status" value="1"/>
</dbReference>
<evidence type="ECO:0000256" key="2">
    <source>
        <dbReference type="ARBA" id="ARBA00022801"/>
    </source>
</evidence>
<evidence type="ECO:0000256" key="1">
    <source>
        <dbReference type="ARBA" id="ARBA00008324"/>
    </source>
</evidence>
<evidence type="ECO:0000313" key="5">
    <source>
        <dbReference type="Proteomes" id="UP000218690"/>
    </source>
</evidence>
<dbReference type="AlphaFoldDB" id="A0A2A4AMV0"/>
<dbReference type="PANTHER" id="PTHR43240:SF5">
    <property type="entry name" value="1,4-DIHYDROXY-2-NAPHTHOYL-COA THIOESTERASE 1"/>
    <property type="match status" value="1"/>
</dbReference>
<accession>A0A2A4AMV0</accession>